<sequence>MLASFAAAAGIFLAADLRIGFFAAADLRAVSTGSACTTESPGAAGTRTLIQVGA</sequence>
<evidence type="ECO:0000313" key="2">
    <source>
        <dbReference type="Proteomes" id="UP000001740"/>
    </source>
</evidence>
<name>A0A0K0GMI3_XANOP</name>
<evidence type="ECO:0000313" key="1">
    <source>
        <dbReference type="EMBL" id="ACD59914.1"/>
    </source>
</evidence>
<dbReference type="KEGG" id="xop:PXO_01475"/>
<dbReference type="AlphaFoldDB" id="A0A0K0GMI3"/>
<proteinExistence type="predicted"/>
<accession>A0A0K0GMI3</accession>
<gene>
    <name evidence="1" type="ordered locus">PXO_01475</name>
</gene>
<dbReference type="EMBL" id="CP000967">
    <property type="protein sequence ID" value="ACD59914.1"/>
    <property type="molecule type" value="Genomic_DNA"/>
</dbReference>
<dbReference type="Proteomes" id="UP000001740">
    <property type="component" value="Chromosome"/>
</dbReference>
<dbReference type="HOGENOM" id="CLU_3049384_0_0_6"/>
<protein>
    <submittedName>
        <fullName evidence="1">Uncharacterized protein</fullName>
    </submittedName>
</protein>
<reference evidence="1 2" key="1">
    <citation type="journal article" date="2008" name="BMC Genomics">
        <title>Genome sequence and rapid evolution of the rice pathogen Xanthomonas oryzae pv. oryzae PXO99A.</title>
        <authorList>
            <person name="Salzberg S.L."/>
            <person name="Sommer D.D."/>
            <person name="Schatz M.C."/>
            <person name="Phillippy A.M."/>
            <person name="Rabinowicz P.D."/>
            <person name="Tsuge S."/>
            <person name="Furutani A."/>
            <person name="Ochiai H."/>
            <person name="Delcher A.L."/>
            <person name="Kelley D."/>
            <person name="Madupu R."/>
            <person name="Puiu D."/>
            <person name="Radune D."/>
            <person name="Shumway M."/>
            <person name="Trapnell C."/>
            <person name="Aparna G."/>
            <person name="Jha G."/>
            <person name="Pandey A."/>
            <person name="Patil P.B."/>
            <person name="Ishihara H."/>
            <person name="Meyer D.F."/>
            <person name="Szurek B."/>
            <person name="Verdier V."/>
            <person name="Koebnik R."/>
            <person name="Dow J.M."/>
            <person name="Ryan R.P."/>
            <person name="Hirata H."/>
            <person name="Tsuyumu S."/>
            <person name="Won Lee S."/>
            <person name="Seo Y.S."/>
            <person name="Sriariyanum M."/>
            <person name="Ronald P.C."/>
            <person name="Sonti R.V."/>
            <person name="Van Sluys M.A."/>
            <person name="Leach J.E."/>
            <person name="White F.F."/>
            <person name="Bogdanove A.J."/>
        </authorList>
    </citation>
    <scope>NUCLEOTIDE SEQUENCE [LARGE SCALE GENOMIC DNA]</scope>
    <source>
        <strain evidence="1 2">PXO99A</strain>
    </source>
</reference>
<organism evidence="1 2">
    <name type="scientific">Xanthomonas oryzae pv. oryzae (strain PXO99A)</name>
    <dbReference type="NCBI Taxonomy" id="360094"/>
    <lineage>
        <taxon>Bacteria</taxon>
        <taxon>Pseudomonadati</taxon>
        <taxon>Pseudomonadota</taxon>
        <taxon>Gammaproteobacteria</taxon>
        <taxon>Lysobacterales</taxon>
        <taxon>Lysobacteraceae</taxon>
        <taxon>Xanthomonas</taxon>
    </lineage>
</organism>